<dbReference type="PRINTS" id="PR01438">
    <property type="entry name" value="UNVRSLSTRESS"/>
</dbReference>
<dbReference type="EMBL" id="CYHG01000001">
    <property type="protein sequence ID" value="CUB02173.1"/>
    <property type="molecule type" value="Genomic_DNA"/>
</dbReference>
<keyword evidence="4" id="KW-1185">Reference proteome</keyword>
<proteinExistence type="inferred from homology"/>
<evidence type="ECO:0000256" key="1">
    <source>
        <dbReference type="ARBA" id="ARBA00008791"/>
    </source>
</evidence>
<dbReference type="OrthoDB" id="9804721at2"/>
<accession>A0A0K6IGG6</accession>
<feature type="domain" description="UspA" evidence="2">
    <location>
        <begin position="204"/>
        <end position="281"/>
    </location>
</feature>
<dbReference type="Proteomes" id="UP000182769">
    <property type="component" value="Unassembled WGS sequence"/>
</dbReference>
<dbReference type="RefSeq" id="WP_055461161.1">
    <property type="nucleotide sequence ID" value="NZ_CYHG01000001.1"/>
</dbReference>
<dbReference type="AlphaFoldDB" id="A0A0K6IGG6"/>
<dbReference type="STRING" id="1137284.GCA_001418205_00002"/>
<gene>
    <name evidence="3" type="ORF">Ga0061065_1013</name>
</gene>
<comment type="similarity">
    <text evidence="1">Belongs to the universal stress protein A family.</text>
</comment>
<dbReference type="SUPFAM" id="SSF52402">
    <property type="entry name" value="Adenine nucleotide alpha hydrolases-like"/>
    <property type="match status" value="2"/>
</dbReference>
<protein>
    <submittedName>
        <fullName evidence="3">Nucleotide-binding universal stress protein, UspA family</fullName>
    </submittedName>
</protein>
<dbReference type="CDD" id="cd00293">
    <property type="entry name" value="USP-like"/>
    <property type="match status" value="2"/>
</dbReference>
<feature type="domain" description="UspA" evidence="2">
    <location>
        <begin position="1"/>
        <end position="153"/>
    </location>
</feature>
<dbReference type="InterPro" id="IPR006015">
    <property type="entry name" value="Universal_stress_UspA"/>
</dbReference>
<evidence type="ECO:0000313" key="3">
    <source>
        <dbReference type="EMBL" id="CUB02173.1"/>
    </source>
</evidence>
<evidence type="ECO:0000259" key="2">
    <source>
        <dbReference type="Pfam" id="PF00582"/>
    </source>
</evidence>
<dbReference type="Gene3D" id="3.40.50.12370">
    <property type="match status" value="1"/>
</dbReference>
<organism evidence="3 4">
    <name type="scientific">Marinomonas fungiae</name>
    <dbReference type="NCBI Taxonomy" id="1137284"/>
    <lineage>
        <taxon>Bacteria</taxon>
        <taxon>Pseudomonadati</taxon>
        <taxon>Pseudomonadota</taxon>
        <taxon>Gammaproteobacteria</taxon>
        <taxon>Oceanospirillales</taxon>
        <taxon>Oceanospirillaceae</taxon>
        <taxon>Marinomonas</taxon>
    </lineage>
</organism>
<sequence length="281" mass="31169">MKNIVACIDGSPLTQQVIEASAWASEKLDTPLLLLHALEKQNSSEQDLSGTIGFGSREHLLTELTELDEQRAKVALEHGKVLLEFAEAYLNGRDLKVTKLQRHGDFIETLEGIQDQTRLFVVGKQGIEHSKKAVIGSNLENAARSLSQAIMVVSDEFKAPQNFMVAFDGRETSINALERIANSPLLKGIPCHLVMVKRNVADQEDALEKARHKLNGLGFKVESHFIEGDSIHTALLNYQQKNQIDLIAMGAYAHSKVRQFFVGSNTTKMLTDCQVPVLILR</sequence>
<dbReference type="PANTHER" id="PTHR46268">
    <property type="entry name" value="STRESS RESPONSE PROTEIN NHAX"/>
    <property type="match status" value="1"/>
</dbReference>
<dbReference type="PANTHER" id="PTHR46268:SF6">
    <property type="entry name" value="UNIVERSAL STRESS PROTEIN UP12"/>
    <property type="match status" value="1"/>
</dbReference>
<reference evidence="4" key="1">
    <citation type="submission" date="2015-08" db="EMBL/GenBank/DDBJ databases">
        <authorList>
            <person name="Varghese N."/>
        </authorList>
    </citation>
    <scope>NUCLEOTIDE SEQUENCE [LARGE SCALE GENOMIC DNA]</scope>
    <source>
        <strain evidence="4">JCM 18476</strain>
    </source>
</reference>
<dbReference type="Pfam" id="PF00582">
    <property type="entry name" value="Usp"/>
    <property type="match status" value="2"/>
</dbReference>
<evidence type="ECO:0000313" key="4">
    <source>
        <dbReference type="Proteomes" id="UP000182769"/>
    </source>
</evidence>
<name>A0A0K6IGG6_9GAMM</name>
<dbReference type="InterPro" id="IPR006016">
    <property type="entry name" value="UspA"/>
</dbReference>